<proteinExistence type="inferred from homology"/>
<evidence type="ECO:0000256" key="1">
    <source>
        <dbReference type="ARBA" id="ARBA00001974"/>
    </source>
</evidence>
<dbReference type="GO" id="GO:0019646">
    <property type="term" value="P:aerobic electron transport chain"/>
    <property type="evidence" value="ECO:0007669"/>
    <property type="project" value="TreeGrafter"/>
</dbReference>
<protein>
    <submittedName>
        <fullName evidence="8">Oxidoreductase</fullName>
    </submittedName>
</protein>
<keyword evidence="9" id="KW-1185">Reference proteome</keyword>
<dbReference type="GO" id="GO:0003955">
    <property type="term" value="F:NAD(P)H dehydrogenase (quinone) activity"/>
    <property type="evidence" value="ECO:0007669"/>
    <property type="project" value="TreeGrafter"/>
</dbReference>
<comment type="cofactor">
    <cofactor evidence="1">
        <name>FAD</name>
        <dbReference type="ChEBI" id="CHEBI:57692"/>
    </cofactor>
</comment>
<gene>
    <name evidence="8" type="ORF">Nans01_25990</name>
</gene>
<dbReference type="Gene3D" id="3.50.50.100">
    <property type="match status" value="1"/>
</dbReference>
<dbReference type="InterPro" id="IPR051169">
    <property type="entry name" value="NADH-Q_oxidoreductase"/>
</dbReference>
<evidence type="ECO:0000313" key="8">
    <source>
        <dbReference type="EMBL" id="GLU48248.1"/>
    </source>
</evidence>
<evidence type="ECO:0000256" key="3">
    <source>
        <dbReference type="ARBA" id="ARBA00022630"/>
    </source>
</evidence>
<comment type="similarity">
    <text evidence="2">Belongs to the NADH dehydrogenase family.</text>
</comment>
<evidence type="ECO:0000256" key="6">
    <source>
        <dbReference type="SAM" id="MobiDB-lite"/>
    </source>
</evidence>
<reference evidence="8" key="1">
    <citation type="submission" date="2023-02" db="EMBL/GenBank/DDBJ databases">
        <title>Nocardiopsis ansamitocini NBRC 112285.</title>
        <authorList>
            <person name="Ichikawa N."/>
            <person name="Sato H."/>
            <person name="Tonouchi N."/>
        </authorList>
    </citation>
    <scope>NUCLEOTIDE SEQUENCE</scope>
    <source>
        <strain evidence="8">NBRC 112285</strain>
    </source>
</reference>
<accession>A0A9W6P757</accession>
<feature type="region of interest" description="Disordered" evidence="6">
    <location>
        <begin position="375"/>
        <end position="403"/>
    </location>
</feature>
<dbReference type="PANTHER" id="PTHR42913:SF3">
    <property type="entry name" value="64 KDA MITOCHONDRIAL NADH DEHYDROGENASE (EUROFUNG)"/>
    <property type="match status" value="1"/>
</dbReference>
<dbReference type="Pfam" id="PF07992">
    <property type="entry name" value="Pyr_redox_2"/>
    <property type="match status" value="1"/>
</dbReference>
<dbReference type="EMBL" id="BSQG01000004">
    <property type="protein sequence ID" value="GLU48248.1"/>
    <property type="molecule type" value="Genomic_DNA"/>
</dbReference>
<comment type="caution">
    <text evidence="8">The sequence shown here is derived from an EMBL/GenBank/DDBJ whole genome shotgun (WGS) entry which is preliminary data.</text>
</comment>
<dbReference type="PRINTS" id="PR00411">
    <property type="entry name" value="PNDRDTASEI"/>
</dbReference>
<dbReference type="RefSeq" id="WP_285759719.1">
    <property type="nucleotide sequence ID" value="NZ_BSQG01000004.1"/>
</dbReference>
<dbReference type="InterPro" id="IPR023753">
    <property type="entry name" value="FAD/NAD-binding_dom"/>
</dbReference>
<keyword evidence="5" id="KW-0560">Oxidoreductase</keyword>
<dbReference type="SUPFAM" id="SSF51905">
    <property type="entry name" value="FAD/NAD(P)-binding domain"/>
    <property type="match status" value="1"/>
</dbReference>
<organism evidence="8 9">
    <name type="scientific">Nocardiopsis ansamitocini</name>
    <dbReference type="NCBI Taxonomy" id="1670832"/>
    <lineage>
        <taxon>Bacteria</taxon>
        <taxon>Bacillati</taxon>
        <taxon>Actinomycetota</taxon>
        <taxon>Actinomycetes</taxon>
        <taxon>Streptosporangiales</taxon>
        <taxon>Nocardiopsidaceae</taxon>
        <taxon>Nocardiopsis</taxon>
    </lineage>
</organism>
<evidence type="ECO:0000256" key="4">
    <source>
        <dbReference type="ARBA" id="ARBA00022827"/>
    </source>
</evidence>
<evidence type="ECO:0000313" key="9">
    <source>
        <dbReference type="Proteomes" id="UP001165092"/>
    </source>
</evidence>
<dbReference type="InterPro" id="IPR036188">
    <property type="entry name" value="FAD/NAD-bd_sf"/>
</dbReference>
<evidence type="ECO:0000259" key="7">
    <source>
        <dbReference type="Pfam" id="PF07992"/>
    </source>
</evidence>
<feature type="domain" description="FAD/NAD(P)-binding" evidence="7">
    <location>
        <begin position="4"/>
        <end position="282"/>
    </location>
</feature>
<keyword evidence="4" id="KW-0274">FAD</keyword>
<dbReference type="PANTHER" id="PTHR42913">
    <property type="entry name" value="APOPTOSIS-INDUCING FACTOR 1"/>
    <property type="match status" value="1"/>
</dbReference>
<dbReference type="PRINTS" id="PR00368">
    <property type="entry name" value="FADPNR"/>
</dbReference>
<keyword evidence="3" id="KW-0285">Flavoprotein</keyword>
<dbReference type="AlphaFoldDB" id="A0A9W6P757"/>
<sequence length="403" mass="41660">MTHQVVVLGAGYAGLAAATRAARGARDNDIRVMLVDQRDRFVERVRLHQLAAGQPLPEWPLERVLAGTAVEPVVARVTGMELDQRCVQVRTADGTAHAIGYDTLVYALGSTAAPTSVPGAAEHAHSLDDVATATELGLRVLPRLAAAGGVLAVVGGGLTGIEAAAELAESHRGLRVVLITGARLGPGLSVRGRAHVHRCLTRLGVRVVEHRTVLRVEAGGLVLGDGTTLAADAVLCGVGFATPGLAREAGMDVDENGRVLVDATQCSVSHPEVYAVGDAARVRGPGGATLRMSCATGLPMGITAGRAIADRAAGRPPTPLAFRYHVQCVSLGRRDGLIQSVRADDTPRSTVLTGRAAALVKEAVVRGASANARMPLGRAGKASGRRVSPTSRAGKNDDATRRL</sequence>
<dbReference type="Proteomes" id="UP001165092">
    <property type="component" value="Unassembled WGS sequence"/>
</dbReference>
<evidence type="ECO:0000256" key="2">
    <source>
        <dbReference type="ARBA" id="ARBA00005272"/>
    </source>
</evidence>
<name>A0A9W6P757_9ACTN</name>
<evidence type="ECO:0000256" key="5">
    <source>
        <dbReference type="ARBA" id="ARBA00023002"/>
    </source>
</evidence>
<feature type="compositionally biased region" description="Basic and acidic residues" evidence="6">
    <location>
        <begin position="394"/>
        <end position="403"/>
    </location>
</feature>